<proteinExistence type="predicted"/>
<evidence type="ECO:0000259" key="1">
    <source>
        <dbReference type="SMART" id="SM00635"/>
    </source>
</evidence>
<keyword evidence="4" id="KW-1185">Reference proteome</keyword>
<dbReference type="Proteomes" id="UP000247523">
    <property type="component" value="Unassembled WGS sequence"/>
</dbReference>
<name>A0A255IN33_9FIRM</name>
<dbReference type="Pfam" id="PF22359">
    <property type="entry name" value="Big-like"/>
    <property type="match status" value="1"/>
</dbReference>
<dbReference type="InterPro" id="IPR054604">
    <property type="entry name" value="SbsC_Big-like"/>
</dbReference>
<organism evidence="3 4">
    <name type="scientific">Lachnotalea glycerini</name>
    <dbReference type="NCBI Taxonomy" id="1763509"/>
    <lineage>
        <taxon>Bacteria</taxon>
        <taxon>Bacillati</taxon>
        <taxon>Bacillota</taxon>
        <taxon>Clostridia</taxon>
        <taxon>Lachnospirales</taxon>
        <taxon>Lachnospiraceae</taxon>
        <taxon>Lachnotalea</taxon>
    </lineage>
</organism>
<reference evidence="3" key="3">
    <citation type="submission" date="2018-07" db="EMBL/GenBank/DDBJ databases">
        <authorList>
            <person name="Quirk P.G."/>
            <person name="Krulwich T.A."/>
        </authorList>
    </citation>
    <scope>NUCLEOTIDE SEQUENCE</scope>
    <source>
        <strain evidence="3">CCRI-19302</strain>
    </source>
</reference>
<dbReference type="Gene3D" id="2.60.40.1080">
    <property type="match status" value="1"/>
</dbReference>
<comment type="caution">
    <text evidence="3">The sequence shown here is derived from an EMBL/GenBank/DDBJ whole genome shotgun (WGS) entry which is preliminary data.</text>
</comment>
<gene>
    <name evidence="2" type="ORF">C8E03_11475</name>
    <name evidence="3" type="ORF">CG710_009935</name>
</gene>
<dbReference type="AlphaFoldDB" id="A0A255IN33"/>
<evidence type="ECO:0000313" key="3">
    <source>
        <dbReference type="EMBL" id="RDY31426.1"/>
    </source>
</evidence>
<dbReference type="EMBL" id="NOKA02000016">
    <property type="protein sequence ID" value="RDY31426.1"/>
    <property type="molecule type" value="Genomic_DNA"/>
</dbReference>
<feature type="domain" description="BIG2" evidence="1">
    <location>
        <begin position="37"/>
        <end position="109"/>
    </location>
</feature>
<dbReference type="OrthoDB" id="2060981at2"/>
<protein>
    <recommendedName>
        <fullName evidence="1">BIG2 domain-containing protein</fullName>
    </recommendedName>
</protein>
<dbReference type="RefSeq" id="WP_094376534.1">
    <property type="nucleotide sequence ID" value="NZ_NOKA02000016.1"/>
</dbReference>
<accession>A0A255IN33</accession>
<dbReference type="SUPFAM" id="SSF49373">
    <property type="entry name" value="Invasin/intimin cell-adhesion fragments"/>
    <property type="match status" value="1"/>
</dbReference>
<dbReference type="InterPro" id="IPR008964">
    <property type="entry name" value="Invasin/intimin_cell_adhesion"/>
</dbReference>
<dbReference type="EMBL" id="QICS01000014">
    <property type="protein sequence ID" value="PXV85996.1"/>
    <property type="molecule type" value="Genomic_DNA"/>
</dbReference>
<sequence>MTKFSFKKIVSAIAISMSLALTVPSVLPIVTSVTTVEAASPSLNTTSTTLRAGEVIKLKVRNKGKKSVTWSTNKKKVVTVKNGLVTAVGKGSAVITAKVGNKKLKCRITVTENSYSIDANAINNKLNSGYVYFIPKNVYYKNGKLYCKTVLYNRKFTSNIKRILDKKGNTISKLNVSLTATTFATSYNTNDVNTVIASGKVKNTLPKNIGYNKSKTFTIEFSASQIKKKGFDLSKTDFITLNIKNDLYAY</sequence>
<reference evidence="2 5" key="2">
    <citation type="submission" date="2018-05" db="EMBL/GenBank/DDBJ databases">
        <title>Genomic Encyclopedia of Type Strains, Phase IV (KMG-IV): sequencing the most valuable type-strain genomes for metagenomic binning, comparative biology and taxonomic classification.</title>
        <authorList>
            <person name="Goeker M."/>
        </authorList>
    </citation>
    <scope>NUCLEOTIDE SEQUENCE [LARGE SCALE GENOMIC DNA]</scope>
    <source>
        <strain evidence="2 5">DSM 28816</strain>
    </source>
</reference>
<dbReference type="SMART" id="SM00635">
    <property type="entry name" value="BID_2"/>
    <property type="match status" value="1"/>
</dbReference>
<dbReference type="Proteomes" id="UP000216411">
    <property type="component" value="Unassembled WGS sequence"/>
</dbReference>
<evidence type="ECO:0000313" key="5">
    <source>
        <dbReference type="Proteomes" id="UP000247523"/>
    </source>
</evidence>
<evidence type="ECO:0000313" key="4">
    <source>
        <dbReference type="Proteomes" id="UP000216411"/>
    </source>
</evidence>
<reference evidence="3 4" key="1">
    <citation type="journal article" date="2017" name="Genome Announc.">
        <title>Draft Genome Sequence of a Sporulating and Motile Strain of Lachnotalea glycerini Isolated from Water in Quebec City, Canada.</title>
        <authorList>
            <person name="Maheux A.F."/>
            <person name="Boudreau D.K."/>
            <person name="Berube E."/>
            <person name="Boissinot M."/>
            <person name="Raymond F."/>
            <person name="Brodeur S."/>
            <person name="Corbeil J."/>
            <person name="Isabel S."/>
            <person name="Omar R.F."/>
            <person name="Bergeron M.G."/>
        </authorList>
    </citation>
    <scope>NUCLEOTIDE SEQUENCE [LARGE SCALE GENOMIC DNA]</scope>
    <source>
        <strain evidence="3 4">CCRI-19302</strain>
    </source>
</reference>
<evidence type="ECO:0000313" key="2">
    <source>
        <dbReference type="EMBL" id="PXV85996.1"/>
    </source>
</evidence>
<dbReference type="InterPro" id="IPR003343">
    <property type="entry name" value="Big_2"/>
</dbReference>